<dbReference type="OrthoDB" id="47652at2"/>
<dbReference type="PATRIC" id="fig|360411.5.peg.1129"/>
<protein>
    <recommendedName>
        <fullName evidence="5">YggT family protein</fullName>
    </recommendedName>
</protein>
<name>A0A0P6X717_9CHLR</name>
<accession>A0A0P6X717</accession>
<gene>
    <name evidence="3" type="ORF">AC812_16690</name>
</gene>
<evidence type="ECO:0000313" key="4">
    <source>
        <dbReference type="Proteomes" id="UP000050514"/>
    </source>
</evidence>
<evidence type="ECO:0000256" key="2">
    <source>
        <dbReference type="SAM" id="Phobius"/>
    </source>
</evidence>
<evidence type="ECO:0000256" key="1">
    <source>
        <dbReference type="ARBA" id="ARBA00010894"/>
    </source>
</evidence>
<dbReference type="Proteomes" id="UP000050514">
    <property type="component" value="Unassembled WGS sequence"/>
</dbReference>
<dbReference type="Pfam" id="PF02325">
    <property type="entry name" value="CCB3_YggT"/>
    <property type="match status" value="1"/>
</dbReference>
<dbReference type="EMBL" id="LGHJ01000029">
    <property type="protein sequence ID" value="KPL70781.1"/>
    <property type="molecule type" value="Genomic_DNA"/>
</dbReference>
<keyword evidence="2" id="KW-1133">Transmembrane helix</keyword>
<sequence>MIDLLITLIQAIGSVLFIVVIVSVVLSYFMSPYHPIRANLDRIVEPLLSPIRRVVPPVGMIDFSPLILIILIQVVQTLLISLLASLR</sequence>
<dbReference type="AlphaFoldDB" id="A0A0P6X717"/>
<dbReference type="GO" id="GO:0016020">
    <property type="term" value="C:membrane"/>
    <property type="evidence" value="ECO:0007669"/>
    <property type="project" value="InterPro"/>
</dbReference>
<feature type="transmembrane region" description="Helical" evidence="2">
    <location>
        <begin position="7"/>
        <end position="30"/>
    </location>
</feature>
<evidence type="ECO:0008006" key="5">
    <source>
        <dbReference type="Google" id="ProtNLM"/>
    </source>
</evidence>
<dbReference type="STRING" id="360411.AC812_16690"/>
<reference evidence="3 4" key="1">
    <citation type="submission" date="2015-07" db="EMBL/GenBank/DDBJ databases">
        <title>Draft genome of Bellilinea caldifistulae DSM 17877.</title>
        <authorList>
            <person name="Hemp J."/>
            <person name="Ward L.M."/>
            <person name="Pace L.A."/>
            <person name="Fischer W.W."/>
        </authorList>
    </citation>
    <scope>NUCLEOTIDE SEQUENCE [LARGE SCALE GENOMIC DNA]</scope>
    <source>
        <strain evidence="3 4">GOMI-1</strain>
    </source>
</reference>
<dbReference type="PANTHER" id="PTHR33219:SF14">
    <property type="entry name" value="PROTEIN COFACTOR ASSEMBLY OF COMPLEX C SUBUNIT B CCB3, CHLOROPLASTIC-RELATED"/>
    <property type="match status" value="1"/>
</dbReference>
<keyword evidence="4" id="KW-1185">Reference proteome</keyword>
<keyword evidence="2" id="KW-0812">Transmembrane</keyword>
<evidence type="ECO:0000313" key="3">
    <source>
        <dbReference type="EMBL" id="KPL70781.1"/>
    </source>
</evidence>
<proteinExistence type="inferred from homology"/>
<organism evidence="3 4">
    <name type="scientific">Bellilinea caldifistulae</name>
    <dbReference type="NCBI Taxonomy" id="360411"/>
    <lineage>
        <taxon>Bacteria</taxon>
        <taxon>Bacillati</taxon>
        <taxon>Chloroflexota</taxon>
        <taxon>Anaerolineae</taxon>
        <taxon>Anaerolineales</taxon>
        <taxon>Anaerolineaceae</taxon>
        <taxon>Bellilinea</taxon>
    </lineage>
</organism>
<dbReference type="InterPro" id="IPR003425">
    <property type="entry name" value="CCB3/YggT"/>
</dbReference>
<keyword evidence="2" id="KW-0472">Membrane</keyword>
<comment type="caution">
    <text evidence="3">The sequence shown here is derived from an EMBL/GenBank/DDBJ whole genome shotgun (WGS) entry which is preliminary data.</text>
</comment>
<comment type="similarity">
    <text evidence="1">Belongs to the YggT family.</text>
</comment>
<dbReference type="RefSeq" id="WP_061916859.1">
    <property type="nucleotide sequence ID" value="NZ_DF967971.1"/>
</dbReference>
<dbReference type="PANTHER" id="PTHR33219">
    <property type="entry name" value="YLMG HOMOLOG PROTEIN 2, CHLOROPLASTIC"/>
    <property type="match status" value="1"/>
</dbReference>
<feature type="transmembrane region" description="Helical" evidence="2">
    <location>
        <begin position="66"/>
        <end position="86"/>
    </location>
</feature>